<dbReference type="InterPro" id="IPR050173">
    <property type="entry name" value="ABC_transporter_C-like"/>
</dbReference>
<dbReference type="Pfam" id="PF00005">
    <property type="entry name" value="ABC_tran"/>
    <property type="match status" value="2"/>
</dbReference>
<dbReference type="Pfam" id="PF00664">
    <property type="entry name" value="ABC_membrane"/>
    <property type="match status" value="2"/>
</dbReference>
<dbReference type="PROSITE" id="PS50929">
    <property type="entry name" value="ABC_TM1F"/>
    <property type="match status" value="2"/>
</dbReference>
<evidence type="ECO:0000313" key="12">
    <source>
        <dbReference type="EMBL" id="EDW83093.1"/>
    </source>
</evidence>
<keyword evidence="5" id="KW-0547">Nucleotide-binding</keyword>
<dbReference type="Gene3D" id="3.40.50.300">
    <property type="entry name" value="P-loop containing nucleotide triphosphate hydrolases"/>
    <property type="match status" value="2"/>
</dbReference>
<dbReference type="GO" id="GO:0016020">
    <property type="term" value="C:membrane"/>
    <property type="evidence" value="ECO:0007669"/>
    <property type="project" value="UniProtKB-SubCell"/>
</dbReference>
<dbReference type="SUPFAM" id="SSF52540">
    <property type="entry name" value="P-loop containing nucleoside triphosphate hydrolases"/>
    <property type="match status" value="2"/>
</dbReference>
<dbReference type="CDD" id="cd03250">
    <property type="entry name" value="ABCC_MRP_domain1"/>
    <property type="match status" value="1"/>
</dbReference>
<feature type="transmembrane region" description="Helical" evidence="9">
    <location>
        <begin position="722"/>
        <end position="743"/>
    </location>
</feature>
<feature type="transmembrane region" description="Helical" evidence="9">
    <location>
        <begin position="321"/>
        <end position="347"/>
    </location>
</feature>
<accession>B4NFM6</accession>
<evidence type="ECO:0000256" key="1">
    <source>
        <dbReference type="ARBA" id="ARBA00004141"/>
    </source>
</evidence>
<dbReference type="FunFam" id="3.40.50.300:FF:000973">
    <property type="entry name" value="Multidrug resistance-associated protein 4"/>
    <property type="match status" value="1"/>
</dbReference>
<feature type="transmembrane region" description="Helical" evidence="9">
    <location>
        <begin position="235"/>
        <end position="261"/>
    </location>
</feature>
<dbReference type="InterPro" id="IPR003439">
    <property type="entry name" value="ABC_transporter-like_ATP-bd"/>
</dbReference>
<name>B4NFM6_DROWI</name>
<dbReference type="PROSITE" id="PS50893">
    <property type="entry name" value="ABC_TRANSPORTER_2"/>
    <property type="match status" value="2"/>
</dbReference>
<dbReference type="FunCoup" id="B4NFM6">
    <property type="interactions" value="4"/>
</dbReference>
<dbReference type="FunFam" id="3.40.50.300:FF:000163">
    <property type="entry name" value="Multidrug resistance-associated protein member 4"/>
    <property type="match status" value="1"/>
</dbReference>
<dbReference type="InterPro" id="IPR017871">
    <property type="entry name" value="ABC_transporter-like_CS"/>
</dbReference>
<dbReference type="SUPFAM" id="SSF90123">
    <property type="entry name" value="ABC transporter transmembrane region"/>
    <property type="match status" value="2"/>
</dbReference>
<feature type="transmembrane region" description="Helical" evidence="9">
    <location>
        <begin position="781"/>
        <end position="798"/>
    </location>
</feature>
<dbReference type="Gene3D" id="1.20.1560.10">
    <property type="entry name" value="ABC transporter type 1, transmembrane domain"/>
    <property type="match status" value="2"/>
</dbReference>
<dbReference type="KEGG" id="dwi:6649597"/>
<dbReference type="GO" id="GO:0140359">
    <property type="term" value="F:ABC-type transporter activity"/>
    <property type="evidence" value="ECO:0007669"/>
    <property type="project" value="InterPro"/>
</dbReference>
<reference evidence="12 13" key="1">
    <citation type="journal article" date="2007" name="Nature">
        <title>Evolution of genes and genomes on the Drosophila phylogeny.</title>
        <authorList>
            <consortium name="Drosophila 12 Genomes Consortium"/>
            <person name="Clark A.G."/>
            <person name="Eisen M.B."/>
            <person name="Smith D.R."/>
            <person name="Bergman C.M."/>
            <person name="Oliver B."/>
            <person name="Markow T.A."/>
            <person name="Kaufman T.C."/>
            <person name="Kellis M."/>
            <person name="Gelbart W."/>
            <person name="Iyer V.N."/>
            <person name="Pollard D.A."/>
            <person name="Sackton T.B."/>
            <person name="Larracuente A.M."/>
            <person name="Singh N.D."/>
            <person name="Abad J.P."/>
            <person name="Abt D.N."/>
            <person name="Adryan B."/>
            <person name="Aguade M."/>
            <person name="Akashi H."/>
            <person name="Anderson W.W."/>
            <person name="Aquadro C.F."/>
            <person name="Ardell D.H."/>
            <person name="Arguello R."/>
            <person name="Artieri C.G."/>
            <person name="Barbash D.A."/>
            <person name="Barker D."/>
            <person name="Barsanti P."/>
            <person name="Batterham P."/>
            <person name="Batzoglou S."/>
            <person name="Begun D."/>
            <person name="Bhutkar A."/>
            <person name="Blanco E."/>
            <person name="Bosak S.A."/>
            <person name="Bradley R.K."/>
            <person name="Brand A.D."/>
            <person name="Brent M.R."/>
            <person name="Brooks A.N."/>
            <person name="Brown R.H."/>
            <person name="Butlin R.K."/>
            <person name="Caggese C."/>
            <person name="Calvi B.R."/>
            <person name="Bernardo de Carvalho A."/>
            <person name="Caspi A."/>
            <person name="Castrezana S."/>
            <person name="Celniker S.E."/>
            <person name="Chang J.L."/>
            <person name="Chapple C."/>
            <person name="Chatterji S."/>
            <person name="Chinwalla A."/>
            <person name="Civetta A."/>
            <person name="Clifton S.W."/>
            <person name="Comeron J.M."/>
            <person name="Costello J.C."/>
            <person name="Coyne J.A."/>
            <person name="Daub J."/>
            <person name="David R.G."/>
            <person name="Delcher A.L."/>
            <person name="Delehaunty K."/>
            <person name="Do C.B."/>
            <person name="Ebling H."/>
            <person name="Edwards K."/>
            <person name="Eickbush T."/>
            <person name="Evans J.D."/>
            <person name="Filipski A."/>
            <person name="Findeiss S."/>
            <person name="Freyhult E."/>
            <person name="Fulton L."/>
            <person name="Fulton R."/>
            <person name="Garcia A.C."/>
            <person name="Gardiner A."/>
            <person name="Garfield D.A."/>
            <person name="Garvin B.E."/>
            <person name="Gibson G."/>
            <person name="Gilbert D."/>
            <person name="Gnerre S."/>
            <person name="Godfrey J."/>
            <person name="Good R."/>
            <person name="Gotea V."/>
            <person name="Gravely B."/>
            <person name="Greenberg A.J."/>
            <person name="Griffiths-Jones S."/>
            <person name="Gross S."/>
            <person name="Guigo R."/>
            <person name="Gustafson E.A."/>
            <person name="Haerty W."/>
            <person name="Hahn M.W."/>
            <person name="Halligan D.L."/>
            <person name="Halpern A.L."/>
            <person name="Halter G.M."/>
            <person name="Han M.V."/>
            <person name="Heger A."/>
            <person name="Hillier L."/>
            <person name="Hinrichs A.S."/>
            <person name="Holmes I."/>
            <person name="Hoskins R.A."/>
            <person name="Hubisz M.J."/>
            <person name="Hultmark D."/>
            <person name="Huntley M.A."/>
            <person name="Jaffe D.B."/>
            <person name="Jagadeeshan S."/>
            <person name="Jeck W.R."/>
            <person name="Johnson J."/>
            <person name="Jones C.D."/>
            <person name="Jordan W.C."/>
            <person name="Karpen G.H."/>
            <person name="Kataoka E."/>
            <person name="Keightley P.D."/>
            <person name="Kheradpour P."/>
            <person name="Kirkness E.F."/>
            <person name="Koerich L.B."/>
            <person name="Kristiansen K."/>
            <person name="Kudrna D."/>
            <person name="Kulathinal R.J."/>
            <person name="Kumar S."/>
            <person name="Kwok R."/>
            <person name="Lander E."/>
            <person name="Langley C.H."/>
            <person name="Lapoint R."/>
            <person name="Lazzaro B.P."/>
            <person name="Lee S.J."/>
            <person name="Levesque L."/>
            <person name="Li R."/>
            <person name="Lin C.F."/>
            <person name="Lin M.F."/>
            <person name="Lindblad-Toh K."/>
            <person name="Llopart A."/>
            <person name="Long M."/>
            <person name="Low L."/>
            <person name="Lozovsky E."/>
            <person name="Lu J."/>
            <person name="Luo M."/>
            <person name="Machado C.A."/>
            <person name="Makalowski W."/>
            <person name="Marzo M."/>
            <person name="Matsuda M."/>
            <person name="Matzkin L."/>
            <person name="McAllister B."/>
            <person name="McBride C.S."/>
            <person name="McKernan B."/>
            <person name="McKernan K."/>
            <person name="Mendez-Lago M."/>
            <person name="Minx P."/>
            <person name="Mollenhauer M.U."/>
            <person name="Montooth K."/>
            <person name="Mount S.M."/>
            <person name="Mu X."/>
            <person name="Myers E."/>
            <person name="Negre B."/>
            <person name="Newfeld S."/>
            <person name="Nielsen R."/>
            <person name="Noor M.A."/>
            <person name="O'Grady P."/>
            <person name="Pachter L."/>
            <person name="Papaceit M."/>
            <person name="Parisi M.J."/>
            <person name="Parisi M."/>
            <person name="Parts L."/>
            <person name="Pedersen J.S."/>
            <person name="Pesole G."/>
            <person name="Phillippy A.M."/>
            <person name="Ponting C.P."/>
            <person name="Pop M."/>
            <person name="Porcelli D."/>
            <person name="Powell J.R."/>
            <person name="Prohaska S."/>
            <person name="Pruitt K."/>
            <person name="Puig M."/>
            <person name="Quesneville H."/>
            <person name="Ram K.R."/>
            <person name="Rand D."/>
            <person name="Rasmussen M.D."/>
            <person name="Reed L.K."/>
            <person name="Reenan R."/>
            <person name="Reily A."/>
            <person name="Remington K.A."/>
            <person name="Rieger T.T."/>
            <person name="Ritchie M.G."/>
            <person name="Robin C."/>
            <person name="Rogers Y.H."/>
            <person name="Rohde C."/>
            <person name="Rozas J."/>
            <person name="Rubenfield M.J."/>
            <person name="Ruiz A."/>
            <person name="Russo S."/>
            <person name="Salzberg S.L."/>
            <person name="Sanchez-Gracia A."/>
            <person name="Saranga D.J."/>
            <person name="Sato H."/>
            <person name="Schaeffer S.W."/>
            <person name="Schatz M.C."/>
            <person name="Schlenke T."/>
            <person name="Schwartz R."/>
            <person name="Segarra C."/>
            <person name="Singh R.S."/>
            <person name="Sirot L."/>
            <person name="Sirota M."/>
            <person name="Sisneros N.B."/>
            <person name="Smith C.D."/>
            <person name="Smith T.F."/>
            <person name="Spieth J."/>
            <person name="Stage D.E."/>
            <person name="Stark A."/>
            <person name="Stephan W."/>
            <person name="Strausberg R.L."/>
            <person name="Strempel S."/>
            <person name="Sturgill D."/>
            <person name="Sutton G."/>
            <person name="Sutton G.G."/>
            <person name="Tao W."/>
            <person name="Teichmann S."/>
            <person name="Tobari Y.N."/>
            <person name="Tomimura Y."/>
            <person name="Tsolas J.M."/>
            <person name="Valente V.L."/>
            <person name="Venter E."/>
            <person name="Venter J.C."/>
            <person name="Vicario S."/>
            <person name="Vieira F.G."/>
            <person name="Vilella A.J."/>
            <person name="Villasante A."/>
            <person name="Walenz B."/>
            <person name="Wang J."/>
            <person name="Wasserman M."/>
            <person name="Watts T."/>
            <person name="Wilson D."/>
            <person name="Wilson R.K."/>
            <person name="Wing R.A."/>
            <person name="Wolfner M.F."/>
            <person name="Wong A."/>
            <person name="Wong G.K."/>
            <person name="Wu C.I."/>
            <person name="Wu G."/>
            <person name="Yamamoto D."/>
            <person name="Yang H.P."/>
            <person name="Yang S.P."/>
            <person name="Yorke J.A."/>
            <person name="Yoshida K."/>
            <person name="Zdobnov E."/>
            <person name="Zhang P."/>
            <person name="Zhang Y."/>
            <person name="Zimin A.V."/>
            <person name="Baldwin J."/>
            <person name="Abdouelleil A."/>
            <person name="Abdulkadir J."/>
            <person name="Abebe A."/>
            <person name="Abera B."/>
            <person name="Abreu J."/>
            <person name="Acer S.C."/>
            <person name="Aftuck L."/>
            <person name="Alexander A."/>
            <person name="An P."/>
            <person name="Anderson E."/>
            <person name="Anderson S."/>
            <person name="Arachi H."/>
            <person name="Azer M."/>
            <person name="Bachantsang P."/>
            <person name="Barry A."/>
            <person name="Bayul T."/>
            <person name="Berlin A."/>
            <person name="Bessette D."/>
            <person name="Bloom T."/>
            <person name="Blye J."/>
            <person name="Boguslavskiy L."/>
            <person name="Bonnet C."/>
            <person name="Boukhgalter B."/>
            <person name="Bourzgui I."/>
            <person name="Brown A."/>
            <person name="Cahill P."/>
            <person name="Channer S."/>
            <person name="Cheshatsang Y."/>
            <person name="Chuda L."/>
            <person name="Citroen M."/>
            <person name="Collymore A."/>
            <person name="Cooke P."/>
            <person name="Costello M."/>
            <person name="D'Aco K."/>
            <person name="Daza R."/>
            <person name="De Haan G."/>
            <person name="DeGray S."/>
            <person name="DeMaso C."/>
            <person name="Dhargay N."/>
            <person name="Dooley K."/>
            <person name="Dooley E."/>
            <person name="Doricent M."/>
            <person name="Dorje P."/>
            <person name="Dorjee K."/>
            <person name="Dupes A."/>
            <person name="Elong R."/>
            <person name="Falk J."/>
            <person name="Farina A."/>
            <person name="Faro S."/>
            <person name="Ferguson D."/>
            <person name="Fisher S."/>
            <person name="Foley C.D."/>
            <person name="Franke A."/>
            <person name="Friedrich D."/>
            <person name="Gadbois L."/>
            <person name="Gearin G."/>
            <person name="Gearin C.R."/>
            <person name="Giannoukos G."/>
            <person name="Goode T."/>
            <person name="Graham J."/>
            <person name="Grandbois E."/>
            <person name="Grewal S."/>
            <person name="Gyaltsen K."/>
            <person name="Hafez N."/>
            <person name="Hagos B."/>
            <person name="Hall J."/>
            <person name="Henson C."/>
            <person name="Hollinger A."/>
            <person name="Honan T."/>
            <person name="Huard M.D."/>
            <person name="Hughes L."/>
            <person name="Hurhula B."/>
            <person name="Husby M.E."/>
            <person name="Kamat A."/>
            <person name="Kanga B."/>
            <person name="Kashin S."/>
            <person name="Khazanovich D."/>
            <person name="Kisner P."/>
            <person name="Lance K."/>
            <person name="Lara M."/>
            <person name="Lee W."/>
            <person name="Lennon N."/>
            <person name="Letendre F."/>
            <person name="LeVine R."/>
            <person name="Lipovsky A."/>
            <person name="Liu X."/>
            <person name="Liu J."/>
            <person name="Liu S."/>
            <person name="Lokyitsang T."/>
            <person name="Lokyitsang Y."/>
            <person name="Lubonja R."/>
            <person name="Lui A."/>
            <person name="MacDonald P."/>
            <person name="Magnisalis V."/>
            <person name="Maru K."/>
            <person name="Matthews C."/>
            <person name="McCusker W."/>
            <person name="McDonough S."/>
            <person name="Mehta T."/>
            <person name="Meldrim J."/>
            <person name="Meneus L."/>
            <person name="Mihai O."/>
            <person name="Mihalev A."/>
            <person name="Mihova T."/>
            <person name="Mittelman R."/>
            <person name="Mlenga V."/>
            <person name="Montmayeur A."/>
            <person name="Mulrain L."/>
            <person name="Navidi A."/>
            <person name="Naylor J."/>
            <person name="Negash T."/>
            <person name="Nguyen T."/>
            <person name="Nguyen N."/>
            <person name="Nicol R."/>
            <person name="Norbu C."/>
            <person name="Norbu N."/>
            <person name="Novod N."/>
            <person name="O'Neill B."/>
            <person name="Osman S."/>
            <person name="Markiewicz E."/>
            <person name="Oyono O.L."/>
            <person name="Patti C."/>
            <person name="Phunkhang P."/>
            <person name="Pierre F."/>
            <person name="Priest M."/>
            <person name="Raghuraman S."/>
            <person name="Rege F."/>
            <person name="Reyes R."/>
            <person name="Rise C."/>
            <person name="Rogov P."/>
            <person name="Ross K."/>
            <person name="Ryan E."/>
            <person name="Settipalli S."/>
            <person name="Shea T."/>
            <person name="Sherpa N."/>
            <person name="Shi L."/>
            <person name="Shih D."/>
            <person name="Sparrow T."/>
            <person name="Spaulding J."/>
            <person name="Stalker J."/>
            <person name="Stange-Thomann N."/>
            <person name="Stavropoulos S."/>
            <person name="Stone C."/>
            <person name="Strader C."/>
            <person name="Tesfaye S."/>
            <person name="Thomson T."/>
            <person name="Thoulutsang Y."/>
            <person name="Thoulutsang D."/>
            <person name="Topham K."/>
            <person name="Topping I."/>
            <person name="Tsamla T."/>
            <person name="Vassiliev H."/>
            <person name="Vo A."/>
            <person name="Wangchuk T."/>
            <person name="Wangdi T."/>
            <person name="Weiand M."/>
            <person name="Wilkinson J."/>
            <person name="Wilson A."/>
            <person name="Yadav S."/>
            <person name="Young G."/>
            <person name="Yu Q."/>
            <person name="Zembek L."/>
            <person name="Zhong D."/>
            <person name="Zimmer A."/>
            <person name="Zwirko Z."/>
            <person name="Jaffe D.B."/>
            <person name="Alvarez P."/>
            <person name="Brockman W."/>
            <person name="Butler J."/>
            <person name="Chin C."/>
            <person name="Gnerre S."/>
            <person name="Grabherr M."/>
            <person name="Kleber M."/>
            <person name="Mauceli E."/>
            <person name="MacCallum I."/>
        </authorList>
    </citation>
    <scope>NUCLEOTIDE SEQUENCE [LARGE SCALE GENOMIC DNA]</scope>
    <source>
        <strain evidence="13">Tucson 14030-0811.24</strain>
    </source>
</reference>
<evidence type="ECO:0000256" key="9">
    <source>
        <dbReference type="SAM" id="Phobius"/>
    </source>
</evidence>
<proteinExistence type="predicted"/>
<feature type="domain" description="ABC transporter" evidence="10">
    <location>
        <begin position="436"/>
        <end position="662"/>
    </location>
</feature>
<dbReference type="EC" id="3.6.1.3" evidence="12"/>
<dbReference type="OMA" id="HELWKGP"/>
<dbReference type="GO" id="GO:0005524">
    <property type="term" value="F:ATP binding"/>
    <property type="evidence" value="ECO:0007669"/>
    <property type="project" value="UniProtKB-KW"/>
</dbReference>
<dbReference type="CDD" id="cd18580">
    <property type="entry name" value="ABC_6TM_ABCC_D2"/>
    <property type="match status" value="1"/>
</dbReference>
<dbReference type="PROSITE" id="PS00211">
    <property type="entry name" value="ABC_TRANSPORTER_1"/>
    <property type="match status" value="1"/>
</dbReference>
<keyword evidence="3 9" id="KW-0812">Transmembrane</keyword>
<dbReference type="InterPro" id="IPR003593">
    <property type="entry name" value="AAA+_ATPase"/>
</dbReference>
<keyword evidence="7 9" id="KW-1133">Transmembrane helix</keyword>
<keyword evidence="2" id="KW-0813">Transport</keyword>
<dbReference type="FunFam" id="1.20.1560.10:FF:000026">
    <property type="entry name" value="Multidrug resistance-associated protein lethal(2)03659"/>
    <property type="match status" value="1"/>
</dbReference>
<dbReference type="InterPro" id="IPR036640">
    <property type="entry name" value="ABC1_TM_sf"/>
</dbReference>
<feature type="domain" description="ABC transmembrane type-1" evidence="11">
    <location>
        <begin position="90"/>
        <end position="374"/>
    </location>
</feature>
<evidence type="ECO:0000256" key="8">
    <source>
        <dbReference type="ARBA" id="ARBA00023136"/>
    </source>
</evidence>
<dbReference type="PhylomeDB" id="B4NFM6"/>
<keyword evidence="6" id="KW-0067">ATP-binding</keyword>
<keyword evidence="12" id="KW-0378">Hydrolase</keyword>
<dbReference type="CDD" id="cd03244">
    <property type="entry name" value="ABCC_MRP_domain2"/>
    <property type="match status" value="1"/>
</dbReference>
<dbReference type="InterPro" id="IPR044726">
    <property type="entry name" value="ABCC_6TM_D2"/>
</dbReference>
<dbReference type="SMR" id="B4NFM6"/>
<dbReference type="Proteomes" id="UP000007798">
    <property type="component" value="Unassembled WGS sequence"/>
</dbReference>
<dbReference type="CDD" id="cd18579">
    <property type="entry name" value="ABC_6TM_ABCC_D1"/>
    <property type="match status" value="1"/>
</dbReference>
<gene>
    <name evidence="12" type="primary">Dwil\GK22668</name>
    <name evidence="12" type="ORF">Dwil_GK22668</name>
</gene>
<dbReference type="PANTHER" id="PTHR24223:SF324">
    <property type="entry name" value="LD17001P"/>
    <property type="match status" value="1"/>
</dbReference>
<protein>
    <submittedName>
        <fullName evidence="12">Uncharacterized protein</fullName>
        <ecNumber evidence="12">3.6.1.3</ecNumber>
    </submittedName>
</protein>
<feature type="domain" description="ABC transporter" evidence="10">
    <location>
        <begin position="1062"/>
        <end position="1295"/>
    </location>
</feature>
<feature type="domain" description="ABC transmembrane type-1" evidence="11">
    <location>
        <begin position="734"/>
        <end position="1024"/>
    </location>
</feature>
<evidence type="ECO:0000256" key="7">
    <source>
        <dbReference type="ARBA" id="ARBA00022989"/>
    </source>
</evidence>
<keyword evidence="8 9" id="KW-0472">Membrane</keyword>
<dbReference type="SMART" id="SM00382">
    <property type="entry name" value="AAA"/>
    <property type="match status" value="2"/>
</dbReference>
<evidence type="ECO:0000256" key="5">
    <source>
        <dbReference type="ARBA" id="ARBA00022741"/>
    </source>
</evidence>
<evidence type="ECO:0000259" key="10">
    <source>
        <dbReference type="PROSITE" id="PS50893"/>
    </source>
</evidence>
<evidence type="ECO:0000256" key="6">
    <source>
        <dbReference type="ARBA" id="ARBA00022840"/>
    </source>
</evidence>
<dbReference type="InterPro" id="IPR044746">
    <property type="entry name" value="ABCC_6TM_D1"/>
</dbReference>
<feature type="transmembrane region" description="Helical" evidence="9">
    <location>
        <begin position="78"/>
        <end position="97"/>
    </location>
</feature>
<feature type="transmembrane region" description="Helical" evidence="9">
    <location>
        <begin position="867"/>
        <end position="899"/>
    </location>
</feature>
<organism evidence="12 13">
    <name type="scientific">Drosophila willistoni</name>
    <name type="common">Fruit fly</name>
    <dbReference type="NCBI Taxonomy" id="7260"/>
    <lineage>
        <taxon>Eukaryota</taxon>
        <taxon>Metazoa</taxon>
        <taxon>Ecdysozoa</taxon>
        <taxon>Arthropoda</taxon>
        <taxon>Hexapoda</taxon>
        <taxon>Insecta</taxon>
        <taxon>Pterygota</taxon>
        <taxon>Neoptera</taxon>
        <taxon>Endopterygota</taxon>
        <taxon>Diptera</taxon>
        <taxon>Brachycera</taxon>
        <taxon>Muscomorpha</taxon>
        <taxon>Ephydroidea</taxon>
        <taxon>Drosophilidae</taxon>
        <taxon>Drosophila</taxon>
        <taxon>Sophophora</taxon>
    </lineage>
</organism>
<dbReference type="HOGENOM" id="CLU_000604_27_3_1"/>
<sequence length="1337" mass="152276">MSAANEQRKPNPVLKANFLSKWFFIWTREILRKGMRKCVEPTDLYAHIPSLDSTDVSNALLGHWEQELKRKKPSVLHMIFKAYGWSFIPICILYSLLEVSVHTVQPLFLGVLVSFFSESPIDDDHDGDREDGDEDISKHAAYMCAMGVVLCSLVAALCYHPFMVHLFAVGARVRLACAGLVYRKCLRVSVAADNSGISGYAIAIMATDLPQFNETFYFFHELWKGPLEGVVFGYIIYQVIGWPALVGMFTIILFIPLQAWAAKATARFKRLSAEYGDERVKLMNEIIQGMQLIKMYAWEKSFAKLISRVRKKEMGAIKGSMYIYAAIQCTRMISKLSLFLCLITYVFTGDIVTAKKVFIVSSYYDNLNESLLHLWPLAINSWAETFVVARRVLDFLLQNEDPADGGVDNFKDVDEDVEHGNFYGRMHNPRALRKSVTLHQLTASWDPSSQEKRHLHIENISFQAQEEEFIGIVGTVGAGKSTLLHALLGELDIISGSVELNGIISYADQKPWLNRCSLRENILFMEAYDEQRYKEVLRVCLLEKDIEQLPAGDATIVGEGGSSLSGGQKARVSLARAIYRKADIYLLDDPFSAVDTHVGKILLDRCVNEFLRDKIRILVTHRVQLLKHVDHLVLMESGRASVQGQYESLKKLIRFRMSVANDSEVVKLRAGRSDSIYEDGEDRERETLNQQQQQQQLDLDRSEQLYKEQQLQGSVKFSTYKAYLAIVGIPSVVVVIFLLFILARACEAAMDIFLSKWATWEETEPNQHEPMPEYRRIRTRLVTLYAILIISTLFFYILRTFGFFVMCLRISFRIHNYLFRGIIRASMQFFTLATSGRILNRFSSDILAIDVSVPQSMMDSLEFVVDALAVLAVVCTANIWLLIPAVIVMALLYFCRILYIGASRSLKRIETISRSPIYSHTNATFRGLTTIRALNATKRLENEFHRYQNDNTSALYLYVSCNRAFAFWTDLICVLYILAVTFSFLLFDKERGYYSGDVGLAITQSMKLILMCQWGMRQTVELENQMTSVERVMEYVNIPAEPPYETEKEINLPTNWPSSGQLHFQDLHLRYTEHGPYALKGLNFTIHPKEKIGIVGRTGAGKSSIVNALFRLARTEGTIEIDGYEIGKLGLHDIRSRISIIPQDPVLFSGTLRYNLDPFEHQTDEKLWQALEAVKLKQFVSELKGGLSCRLHDGGSNFSMGQRQLVCLARAILRHNQILIMDEATANVDPETDQLIQEAIHTKFKHCTVLTIAHRLHTVMDNDRVMVMDVGRVVELGHPHELLQQRHGHLYRFVEKTGVGTAKHLRHVAEQSYRKRVLAKRSPPSEIKIVTYKGTTL</sequence>
<evidence type="ECO:0000256" key="4">
    <source>
        <dbReference type="ARBA" id="ARBA00022737"/>
    </source>
</evidence>
<evidence type="ECO:0000256" key="3">
    <source>
        <dbReference type="ARBA" id="ARBA00022692"/>
    </source>
</evidence>
<evidence type="ECO:0000256" key="2">
    <source>
        <dbReference type="ARBA" id="ARBA00022448"/>
    </source>
</evidence>
<dbReference type="InParanoid" id="B4NFM6"/>
<dbReference type="OrthoDB" id="6500128at2759"/>
<feature type="transmembrane region" description="Helical" evidence="9">
    <location>
        <begin position="965"/>
        <end position="987"/>
    </location>
</feature>
<dbReference type="InterPro" id="IPR011527">
    <property type="entry name" value="ABC1_TM_dom"/>
</dbReference>
<dbReference type="FunFam" id="1.20.1560.10:FF:000014">
    <property type="entry name" value="Multidrug resistance-associated protein member 4"/>
    <property type="match status" value="1"/>
</dbReference>
<dbReference type="eggNOG" id="KOG0054">
    <property type="taxonomic scope" value="Eukaryota"/>
</dbReference>
<dbReference type="InterPro" id="IPR027417">
    <property type="entry name" value="P-loop_NTPase"/>
</dbReference>
<dbReference type="STRING" id="7260.B4NFM6"/>
<dbReference type="EMBL" id="CH964251">
    <property type="protein sequence ID" value="EDW83093.1"/>
    <property type="molecule type" value="Genomic_DNA"/>
</dbReference>
<evidence type="ECO:0000259" key="11">
    <source>
        <dbReference type="PROSITE" id="PS50929"/>
    </source>
</evidence>
<keyword evidence="4" id="KW-0677">Repeat</keyword>
<dbReference type="GO" id="GO:0016887">
    <property type="term" value="F:ATP hydrolysis activity"/>
    <property type="evidence" value="ECO:0007669"/>
    <property type="project" value="InterPro"/>
</dbReference>
<keyword evidence="13" id="KW-1185">Reference proteome</keyword>
<comment type="subcellular location">
    <subcellularLocation>
        <location evidence="1">Membrane</location>
        <topology evidence="1">Multi-pass membrane protein</topology>
    </subcellularLocation>
</comment>
<evidence type="ECO:0000313" key="13">
    <source>
        <dbReference type="Proteomes" id="UP000007798"/>
    </source>
</evidence>
<dbReference type="PANTHER" id="PTHR24223">
    <property type="entry name" value="ATP-BINDING CASSETTE SUB-FAMILY C"/>
    <property type="match status" value="1"/>
</dbReference>
<feature type="transmembrane region" description="Helical" evidence="9">
    <location>
        <begin position="141"/>
        <end position="162"/>
    </location>
</feature>